<dbReference type="Proteomes" id="UP000199658">
    <property type="component" value="Unassembled WGS sequence"/>
</dbReference>
<name>A0A1I6GQH3_9RHOB</name>
<gene>
    <name evidence="2" type="ORF">SAMN04488002_1831</name>
</gene>
<feature type="compositionally biased region" description="Polar residues" evidence="1">
    <location>
        <begin position="1"/>
        <end position="20"/>
    </location>
</feature>
<reference evidence="3" key="1">
    <citation type="submission" date="2016-10" db="EMBL/GenBank/DDBJ databases">
        <authorList>
            <person name="Varghese N."/>
            <person name="Submissions S."/>
        </authorList>
    </citation>
    <scope>NUCLEOTIDE SEQUENCE [LARGE SCALE GENOMIC DNA]</scope>
    <source>
        <strain evidence="3">DSM 26921</strain>
    </source>
</reference>
<protein>
    <submittedName>
        <fullName evidence="2">Uncharacterized protein</fullName>
    </submittedName>
</protein>
<evidence type="ECO:0000313" key="2">
    <source>
        <dbReference type="EMBL" id="SFR44341.1"/>
    </source>
</evidence>
<keyword evidence="3" id="KW-1185">Reference proteome</keyword>
<evidence type="ECO:0000256" key="1">
    <source>
        <dbReference type="SAM" id="MobiDB-lite"/>
    </source>
</evidence>
<feature type="region of interest" description="Disordered" evidence="1">
    <location>
        <begin position="1"/>
        <end position="22"/>
    </location>
</feature>
<dbReference type="EMBL" id="FOYO01000001">
    <property type="protein sequence ID" value="SFR44341.1"/>
    <property type="molecule type" value="Genomic_DNA"/>
</dbReference>
<dbReference type="STRING" id="670154.SAMN04488002_1831"/>
<organism evidence="2 3">
    <name type="scientific">Litoreibacter janthinus</name>
    <dbReference type="NCBI Taxonomy" id="670154"/>
    <lineage>
        <taxon>Bacteria</taxon>
        <taxon>Pseudomonadati</taxon>
        <taxon>Pseudomonadota</taxon>
        <taxon>Alphaproteobacteria</taxon>
        <taxon>Rhodobacterales</taxon>
        <taxon>Roseobacteraceae</taxon>
        <taxon>Litoreibacter</taxon>
    </lineage>
</organism>
<accession>A0A1I6GQH3</accession>
<proteinExistence type="predicted"/>
<sequence>MSCRGATTSPDQNSGDNTPNDEPCATCGHNCPSVEIEINNTSTTDDDLVVVKCERPTRRSRVQCRIKSTSAGSNHTIVLTNPDGRLRFAGAADTTRILTVPDDGNWVAFEISGETGSAAMNDAVIEAHCLAADGPVVGSKTVTVVHFDQPKMDIASPGNYVVGTEVRSGTAVTTLSVASGRAVTYEMSARIRPSGVDCSAPQISDLRVGLLQNLMSTTRTKGWDSPTVTWNSGVPAGTTANIPSRIVSTLSVSTQINDSETNASPVYDRPGIASMLDPNSLRKPIGCTGGGTATTFDTPSRSATTNFVLDVTSGAGAVLGRANYTLSLITMNDSFISWSVIFNTTTNDVCTLRERPWSLNVSTAATGTQRATVGAATAPATTAVTTAPFINDAARDPANTTTTGNGSITVTK</sequence>
<evidence type="ECO:0000313" key="3">
    <source>
        <dbReference type="Proteomes" id="UP000199658"/>
    </source>
</evidence>
<dbReference type="AlphaFoldDB" id="A0A1I6GQH3"/>
<dbReference type="OrthoDB" id="9553470at2"/>
<dbReference type="RefSeq" id="WP_090215639.1">
    <property type="nucleotide sequence ID" value="NZ_FOYO01000001.1"/>
</dbReference>